<dbReference type="EMBL" id="UINC01014583">
    <property type="protein sequence ID" value="SVA62105.1"/>
    <property type="molecule type" value="Genomic_DNA"/>
</dbReference>
<reference evidence="1" key="1">
    <citation type="submission" date="2018-05" db="EMBL/GenBank/DDBJ databases">
        <authorList>
            <person name="Lanie J.A."/>
            <person name="Ng W.-L."/>
            <person name="Kazmierczak K.M."/>
            <person name="Andrzejewski T.M."/>
            <person name="Davidsen T.M."/>
            <person name="Wayne K.J."/>
            <person name="Tettelin H."/>
            <person name="Glass J.I."/>
            <person name="Rusch D."/>
            <person name="Podicherti R."/>
            <person name="Tsui H.-C.T."/>
            <person name="Winkler M.E."/>
        </authorList>
    </citation>
    <scope>NUCLEOTIDE SEQUENCE</scope>
</reference>
<gene>
    <name evidence="1" type="ORF">METZ01_LOCUS114959</name>
</gene>
<feature type="non-terminal residue" evidence="1">
    <location>
        <position position="1"/>
    </location>
</feature>
<sequence length="46" mass="5440">NTIICFFILHSGEKITVIGQRDQSVFKKFTIITHIRYYTICFAMNK</sequence>
<accession>A0A381XBG4</accession>
<name>A0A381XBG4_9ZZZZ</name>
<dbReference type="AlphaFoldDB" id="A0A381XBG4"/>
<protein>
    <submittedName>
        <fullName evidence="1">Uncharacterized protein</fullName>
    </submittedName>
</protein>
<proteinExistence type="predicted"/>
<evidence type="ECO:0000313" key="1">
    <source>
        <dbReference type="EMBL" id="SVA62105.1"/>
    </source>
</evidence>
<organism evidence="1">
    <name type="scientific">marine metagenome</name>
    <dbReference type="NCBI Taxonomy" id="408172"/>
    <lineage>
        <taxon>unclassified sequences</taxon>
        <taxon>metagenomes</taxon>
        <taxon>ecological metagenomes</taxon>
    </lineage>
</organism>